<comment type="similarity">
    <text evidence="1">Belongs to the UPF0111 family.</text>
</comment>
<protein>
    <submittedName>
        <fullName evidence="3">Putative pit accessory protein</fullName>
    </submittedName>
</protein>
<organism evidence="3 4">
    <name type="scientific">Clostridium homopropionicum DSM 5847</name>
    <dbReference type="NCBI Taxonomy" id="1121318"/>
    <lineage>
        <taxon>Bacteria</taxon>
        <taxon>Bacillati</taxon>
        <taxon>Bacillota</taxon>
        <taxon>Clostridia</taxon>
        <taxon>Eubacteriales</taxon>
        <taxon>Clostridiaceae</taxon>
        <taxon>Clostridium</taxon>
    </lineage>
</organism>
<dbReference type="PANTHER" id="PTHR37298:SF1">
    <property type="entry name" value="UPF0111 PROTEIN YKAA"/>
    <property type="match status" value="1"/>
</dbReference>
<dbReference type="PATRIC" id="fig|1121318.3.peg.2391"/>
<feature type="coiled-coil region" evidence="2">
    <location>
        <begin position="133"/>
        <end position="202"/>
    </location>
</feature>
<dbReference type="InterPro" id="IPR038078">
    <property type="entry name" value="PhoU-like_sf"/>
</dbReference>
<dbReference type="Pfam" id="PF01865">
    <property type="entry name" value="PhoU_div"/>
    <property type="match status" value="1"/>
</dbReference>
<proteinExistence type="inferred from homology"/>
<dbReference type="STRING" id="36844.SAMN04488501_106136"/>
<dbReference type="EMBL" id="LHUR01000027">
    <property type="protein sequence ID" value="KOA19271.1"/>
    <property type="molecule type" value="Genomic_DNA"/>
</dbReference>
<dbReference type="PANTHER" id="PTHR37298">
    <property type="entry name" value="UPF0111 PROTEIN YKAA"/>
    <property type="match status" value="1"/>
</dbReference>
<keyword evidence="4" id="KW-1185">Reference proteome</keyword>
<accession>A0A0L6Z8H4</accession>
<reference evidence="4" key="1">
    <citation type="submission" date="2015-08" db="EMBL/GenBank/DDBJ databases">
        <title>Genome sequence of the strict anaerobe Clostridium homopropionicum LuHBu1 (DSM 5847T).</title>
        <authorList>
            <person name="Poehlein A."/>
            <person name="Beck M."/>
            <person name="Schiel-Bengelsdorf B."/>
            <person name="Bengelsdorf F.R."/>
            <person name="Daniel R."/>
            <person name="Duerre P."/>
        </authorList>
    </citation>
    <scope>NUCLEOTIDE SEQUENCE [LARGE SCALE GENOMIC DNA]</scope>
    <source>
        <strain evidence="4">DSM 5847</strain>
    </source>
</reference>
<name>A0A0L6Z8H4_9CLOT</name>
<evidence type="ECO:0000256" key="2">
    <source>
        <dbReference type="SAM" id="Coils"/>
    </source>
</evidence>
<dbReference type="InterPro" id="IPR018445">
    <property type="entry name" value="Put_Phosphate_transp_reg"/>
</dbReference>
<sequence length="207" mass="24756">MKWSTRKKDKLFLMLLDISTNLKEGGQYFLDYKIKEEKDLEEFLYKMKDYEHKGDVLVDEIIKELNNTFITPIEREDALELAVHMDKVLDGLEQCAAHFYMFNIYNIDNYMLEFCDWLNKCIVEIHNAVDLISQKKLAEIRQHAVKIKEYENKCDLLERRAIKELFEKQKDVIRLIQYKEIYEILENTVDECRKVAKALETVVMKNA</sequence>
<dbReference type="InterPro" id="IPR052912">
    <property type="entry name" value="UPF0111_domain"/>
</dbReference>
<evidence type="ECO:0000256" key="1">
    <source>
        <dbReference type="ARBA" id="ARBA00008591"/>
    </source>
</evidence>
<evidence type="ECO:0000313" key="3">
    <source>
        <dbReference type="EMBL" id="KOA19271.1"/>
    </source>
</evidence>
<keyword evidence="2" id="KW-0175">Coiled coil</keyword>
<gene>
    <name evidence="3" type="ORF">CLHOM_23770</name>
</gene>
<dbReference type="AlphaFoldDB" id="A0A0L6Z8H4"/>
<dbReference type="RefSeq" id="WP_052221884.1">
    <property type="nucleotide sequence ID" value="NZ_LHUR01000027.1"/>
</dbReference>
<dbReference type="Gene3D" id="1.20.58.220">
    <property type="entry name" value="Phosphate transport system protein phou homolog 2, domain 2"/>
    <property type="match status" value="1"/>
</dbReference>
<comment type="caution">
    <text evidence="3">The sequence shown here is derived from an EMBL/GenBank/DDBJ whole genome shotgun (WGS) entry which is preliminary data.</text>
</comment>
<evidence type="ECO:0000313" key="4">
    <source>
        <dbReference type="Proteomes" id="UP000037043"/>
    </source>
</evidence>
<dbReference type="Proteomes" id="UP000037043">
    <property type="component" value="Unassembled WGS sequence"/>
</dbReference>